<proteinExistence type="predicted"/>
<feature type="region of interest" description="Disordered" evidence="1">
    <location>
        <begin position="1"/>
        <end position="38"/>
    </location>
</feature>
<accession>A0A066ZA67</accession>
<evidence type="ECO:0000313" key="2">
    <source>
        <dbReference type="EMBL" id="KDN87171.1"/>
    </source>
</evidence>
<evidence type="ECO:0000256" key="1">
    <source>
        <dbReference type="SAM" id="MobiDB-lite"/>
    </source>
</evidence>
<gene>
    <name evidence="2" type="ORF">KCH_12560</name>
</gene>
<sequence length="38" mass="3796">MHDSSDGSSASFLTSEVALVKGGVEHPAGRSDPPAPDS</sequence>
<evidence type="ECO:0000313" key="3">
    <source>
        <dbReference type="Proteomes" id="UP000027178"/>
    </source>
</evidence>
<name>A0A066ZA67_9ACTN</name>
<dbReference type="HOGENOM" id="CLU_3328887_0_0_11"/>
<keyword evidence="3" id="KW-1185">Reference proteome</keyword>
<dbReference type="AlphaFoldDB" id="A0A066ZA67"/>
<comment type="caution">
    <text evidence="2">The sequence shown here is derived from an EMBL/GenBank/DDBJ whole genome shotgun (WGS) entry which is preliminary data.</text>
</comment>
<dbReference type="EMBL" id="JNBY01000050">
    <property type="protein sequence ID" value="KDN87171.1"/>
    <property type="molecule type" value="Genomic_DNA"/>
</dbReference>
<dbReference type="Proteomes" id="UP000027178">
    <property type="component" value="Unassembled WGS sequence"/>
</dbReference>
<organism evidence="2 3">
    <name type="scientific">Kitasatospora cheerisanensis KCTC 2395</name>
    <dbReference type="NCBI Taxonomy" id="1348663"/>
    <lineage>
        <taxon>Bacteria</taxon>
        <taxon>Bacillati</taxon>
        <taxon>Actinomycetota</taxon>
        <taxon>Actinomycetes</taxon>
        <taxon>Kitasatosporales</taxon>
        <taxon>Streptomycetaceae</taxon>
        <taxon>Kitasatospora</taxon>
    </lineage>
</organism>
<reference evidence="2 3" key="1">
    <citation type="submission" date="2014-05" db="EMBL/GenBank/DDBJ databases">
        <title>Draft Genome Sequence of Kitasatospora cheerisanensis KCTC 2395.</title>
        <authorList>
            <person name="Nam D.H."/>
        </authorList>
    </citation>
    <scope>NUCLEOTIDE SEQUENCE [LARGE SCALE GENOMIC DNA]</scope>
    <source>
        <strain evidence="2 3">KCTC 2395</strain>
    </source>
</reference>
<protein>
    <submittedName>
        <fullName evidence="2">Uncharacterized protein</fullName>
    </submittedName>
</protein>
<feature type="compositionally biased region" description="Polar residues" evidence="1">
    <location>
        <begin position="1"/>
        <end position="14"/>
    </location>
</feature>